<dbReference type="GO" id="GO:0009977">
    <property type="term" value="F:proton motive force dependent protein transmembrane transporter activity"/>
    <property type="evidence" value="ECO:0007669"/>
    <property type="project" value="TreeGrafter"/>
</dbReference>
<keyword evidence="4 5" id="KW-0472">Membrane</keyword>
<dbReference type="AlphaFoldDB" id="A0A5C6ABJ2"/>
<dbReference type="NCBIfam" id="TIGR00945">
    <property type="entry name" value="tatC"/>
    <property type="match status" value="1"/>
</dbReference>
<feature type="transmembrane region" description="Helical" evidence="5">
    <location>
        <begin position="282"/>
        <end position="307"/>
    </location>
</feature>
<comment type="function">
    <text evidence="5">Part of the twin-arginine translocation (Tat) system that transports large folded proteins containing a characteristic twin-arginine motif in their signal peptide across membranes.</text>
</comment>
<dbReference type="Proteomes" id="UP000316213">
    <property type="component" value="Unassembled WGS sequence"/>
</dbReference>
<organism evidence="6 7">
    <name type="scientific">Neorhodopirellula pilleata</name>
    <dbReference type="NCBI Taxonomy" id="2714738"/>
    <lineage>
        <taxon>Bacteria</taxon>
        <taxon>Pseudomonadati</taxon>
        <taxon>Planctomycetota</taxon>
        <taxon>Planctomycetia</taxon>
        <taxon>Pirellulales</taxon>
        <taxon>Pirellulaceae</taxon>
        <taxon>Neorhodopirellula</taxon>
    </lineage>
</organism>
<evidence type="ECO:0000256" key="3">
    <source>
        <dbReference type="ARBA" id="ARBA00022989"/>
    </source>
</evidence>
<evidence type="ECO:0000313" key="6">
    <source>
        <dbReference type="EMBL" id="TWT96421.1"/>
    </source>
</evidence>
<evidence type="ECO:0000256" key="4">
    <source>
        <dbReference type="ARBA" id="ARBA00023136"/>
    </source>
</evidence>
<comment type="similarity">
    <text evidence="5">Belongs to the TatC family.</text>
</comment>
<dbReference type="GO" id="GO:0065002">
    <property type="term" value="P:intracellular protein transmembrane transport"/>
    <property type="evidence" value="ECO:0007669"/>
    <property type="project" value="TreeGrafter"/>
</dbReference>
<name>A0A5C6ABJ2_9BACT</name>
<comment type="subunit">
    <text evidence="5">Forms a complex with TatA.</text>
</comment>
<proteinExistence type="inferred from homology"/>
<sequence length="379" mass="41836">MDALARPKDDLFDNSTMTFGEHLEELRGALVKAILWLIVGLGFGLMVANHVVRYIQTPLREAIVEYNAQRDMAMMGLSDKEKFPDEEKLESLYEFMLQNSLVAELVYALPASNVSLADLQAETELAGGVDSGVDGGVVAGANDIVSPKVVPPPHRVLTSELVAALGEVPDPSSMIPTIQFRRSERGVSSLKVEETFMIWVKAGLIVGAVLASPMIFYHLWSFVAAGLHAHERRYVYIYLPFSVLLFVSGVVLAFFLVLHYVLNFLLAFNASMDVAVEPRLSYYVNFVLMLPLGFGVAFQLPLVMLFLQRIGLIETENYISSWRVAVLVIFIISMVVTPADVTSMIALAIPLLILYFLGICMCMYMPRGRGLGQGAYDPA</sequence>
<dbReference type="EMBL" id="SJPM01000005">
    <property type="protein sequence ID" value="TWT96421.1"/>
    <property type="molecule type" value="Genomic_DNA"/>
</dbReference>
<feature type="transmembrane region" description="Helical" evidence="5">
    <location>
        <begin position="345"/>
        <end position="364"/>
    </location>
</feature>
<keyword evidence="5" id="KW-0811">Translocation</keyword>
<feature type="transmembrane region" description="Helical" evidence="5">
    <location>
        <begin position="198"/>
        <end position="223"/>
    </location>
</feature>
<dbReference type="OrthoDB" id="9777044at2"/>
<keyword evidence="7" id="KW-1185">Reference proteome</keyword>
<comment type="caution">
    <text evidence="6">The sequence shown here is derived from an EMBL/GenBank/DDBJ whole genome shotgun (WGS) entry which is preliminary data.</text>
</comment>
<dbReference type="GO" id="GO:0043953">
    <property type="term" value="P:protein transport by the Tat complex"/>
    <property type="evidence" value="ECO:0007669"/>
    <property type="project" value="UniProtKB-UniRule"/>
</dbReference>
<reference evidence="6 7" key="1">
    <citation type="submission" date="2019-02" db="EMBL/GenBank/DDBJ databases">
        <title>Deep-cultivation of Planctomycetes and their phenomic and genomic characterization uncovers novel biology.</title>
        <authorList>
            <person name="Wiegand S."/>
            <person name="Jogler M."/>
            <person name="Boedeker C."/>
            <person name="Pinto D."/>
            <person name="Vollmers J."/>
            <person name="Rivas-Marin E."/>
            <person name="Kohn T."/>
            <person name="Peeters S.H."/>
            <person name="Heuer A."/>
            <person name="Rast P."/>
            <person name="Oberbeckmann S."/>
            <person name="Bunk B."/>
            <person name="Jeske O."/>
            <person name="Meyerdierks A."/>
            <person name="Storesund J.E."/>
            <person name="Kallscheuer N."/>
            <person name="Luecker S."/>
            <person name="Lage O.M."/>
            <person name="Pohl T."/>
            <person name="Merkel B.J."/>
            <person name="Hornburger P."/>
            <person name="Mueller R.-W."/>
            <person name="Bruemmer F."/>
            <person name="Labrenz M."/>
            <person name="Spormann A.M."/>
            <person name="Op Den Camp H."/>
            <person name="Overmann J."/>
            <person name="Amann R."/>
            <person name="Jetten M.S.M."/>
            <person name="Mascher T."/>
            <person name="Medema M.H."/>
            <person name="Devos D.P."/>
            <person name="Kaster A.-K."/>
            <person name="Ovreas L."/>
            <person name="Rohde M."/>
            <person name="Galperin M.Y."/>
            <person name="Jogler C."/>
        </authorList>
    </citation>
    <scope>NUCLEOTIDE SEQUENCE [LARGE SCALE GENOMIC DNA]</scope>
    <source>
        <strain evidence="6 7">Pla100</strain>
    </source>
</reference>
<gene>
    <name evidence="5 6" type="primary">tatC</name>
    <name evidence="6" type="ORF">Pla100_29010</name>
</gene>
<evidence type="ECO:0000256" key="2">
    <source>
        <dbReference type="ARBA" id="ARBA00022692"/>
    </source>
</evidence>
<dbReference type="InterPro" id="IPR019820">
    <property type="entry name" value="Sec-indep_translocase_CS"/>
</dbReference>
<evidence type="ECO:0000256" key="5">
    <source>
        <dbReference type="HAMAP-Rule" id="MF_00902"/>
    </source>
</evidence>
<dbReference type="HAMAP" id="MF_00902">
    <property type="entry name" value="TatC"/>
    <property type="match status" value="1"/>
</dbReference>
<dbReference type="Pfam" id="PF00902">
    <property type="entry name" value="TatC"/>
    <property type="match status" value="1"/>
</dbReference>
<keyword evidence="2 5" id="KW-0812">Transmembrane</keyword>
<accession>A0A5C6ABJ2</accession>
<feature type="transmembrane region" description="Helical" evidence="5">
    <location>
        <begin position="235"/>
        <end position="262"/>
    </location>
</feature>
<protein>
    <recommendedName>
        <fullName evidence="5">Sec-independent protein translocase protein TatC</fullName>
    </recommendedName>
</protein>
<dbReference type="InterPro" id="IPR002033">
    <property type="entry name" value="TatC"/>
</dbReference>
<dbReference type="PANTHER" id="PTHR30371">
    <property type="entry name" value="SEC-INDEPENDENT PROTEIN TRANSLOCASE PROTEIN TATC"/>
    <property type="match status" value="1"/>
</dbReference>
<dbReference type="PANTHER" id="PTHR30371:SF0">
    <property type="entry name" value="SEC-INDEPENDENT PROTEIN TRANSLOCASE PROTEIN TATC, CHLOROPLASTIC-RELATED"/>
    <property type="match status" value="1"/>
</dbReference>
<keyword evidence="5" id="KW-1003">Cell membrane</keyword>
<dbReference type="PROSITE" id="PS01218">
    <property type="entry name" value="TATC"/>
    <property type="match status" value="1"/>
</dbReference>
<dbReference type="RefSeq" id="WP_146578341.1">
    <property type="nucleotide sequence ID" value="NZ_SJPM01000005.1"/>
</dbReference>
<comment type="subcellular location">
    <subcellularLocation>
        <location evidence="5">Cell membrane</location>
        <topology evidence="5">Multi-pass membrane protein</topology>
    </subcellularLocation>
    <subcellularLocation>
        <location evidence="1">Membrane</location>
        <topology evidence="1">Multi-pass membrane protein</topology>
    </subcellularLocation>
</comment>
<evidence type="ECO:0000256" key="1">
    <source>
        <dbReference type="ARBA" id="ARBA00004141"/>
    </source>
</evidence>
<feature type="transmembrane region" description="Helical" evidence="5">
    <location>
        <begin position="33"/>
        <end position="52"/>
    </location>
</feature>
<feature type="transmembrane region" description="Helical" evidence="5">
    <location>
        <begin position="319"/>
        <end position="339"/>
    </location>
</feature>
<keyword evidence="5" id="KW-0653">Protein transport</keyword>
<evidence type="ECO:0000313" key="7">
    <source>
        <dbReference type="Proteomes" id="UP000316213"/>
    </source>
</evidence>
<keyword evidence="5" id="KW-0813">Transport</keyword>
<keyword evidence="3 5" id="KW-1133">Transmembrane helix</keyword>
<dbReference type="GO" id="GO:0033281">
    <property type="term" value="C:TAT protein transport complex"/>
    <property type="evidence" value="ECO:0007669"/>
    <property type="project" value="UniProtKB-UniRule"/>
</dbReference>